<organism evidence="2 3">
    <name type="scientific">Loxostege sticticalis</name>
    <name type="common">Beet webworm moth</name>
    <dbReference type="NCBI Taxonomy" id="481309"/>
    <lineage>
        <taxon>Eukaryota</taxon>
        <taxon>Metazoa</taxon>
        <taxon>Ecdysozoa</taxon>
        <taxon>Arthropoda</taxon>
        <taxon>Hexapoda</taxon>
        <taxon>Insecta</taxon>
        <taxon>Pterygota</taxon>
        <taxon>Neoptera</taxon>
        <taxon>Endopterygota</taxon>
        <taxon>Lepidoptera</taxon>
        <taxon>Glossata</taxon>
        <taxon>Ditrysia</taxon>
        <taxon>Pyraloidea</taxon>
        <taxon>Crambidae</taxon>
        <taxon>Pyraustinae</taxon>
        <taxon>Loxostege</taxon>
    </lineage>
</organism>
<protein>
    <recommendedName>
        <fullName evidence="1">Pyruvate kinase C-terminal domain-containing protein</fullName>
    </recommendedName>
</protein>
<comment type="caution">
    <text evidence="2">The sequence shown here is derived from an EMBL/GenBank/DDBJ whole genome shotgun (WGS) entry which is preliminary data.</text>
</comment>
<evidence type="ECO:0000313" key="3">
    <source>
        <dbReference type="Proteomes" id="UP001549920"/>
    </source>
</evidence>
<proteinExistence type="predicted"/>
<dbReference type="InterPro" id="IPR015795">
    <property type="entry name" value="Pyrv_Knase_C"/>
</dbReference>
<dbReference type="Gene3D" id="3.40.1380.20">
    <property type="entry name" value="Pyruvate kinase, C-terminal domain"/>
    <property type="match status" value="1"/>
</dbReference>
<dbReference type="EMBL" id="JBEUOH010000010">
    <property type="protein sequence ID" value="KAL0882562.1"/>
    <property type="molecule type" value="Genomic_DNA"/>
</dbReference>
<evidence type="ECO:0000259" key="1">
    <source>
        <dbReference type="Pfam" id="PF02887"/>
    </source>
</evidence>
<dbReference type="Proteomes" id="UP001549920">
    <property type="component" value="Unassembled WGS sequence"/>
</dbReference>
<accession>A0ABR3I178</accession>
<dbReference type="InterPro" id="IPR036918">
    <property type="entry name" value="Pyrv_Knase_C_sf"/>
</dbReference>
<feature type="domain" description="Pyruvate kinase C-terminal" evidence="1">
    <location>
        <begin position="280"/>
        <end position="396"/>
    </location>
</feature>
<dbReference type="InterPro" id="IPR040442">
    <property type="entry name" value="Pyrv_kinase-like_dom_sf"/>
</dbReference>
<dbReference type="Gene3D" id="3.20.20.60">
    <property type="entry name" value="Phosphoenolpyruvate-binding domains"/>
    <property type="match status" value="1"/>
</dbReference>
<dbReference type="Pfam" id="PF02887">
    <property type="entry name" value="PK_C"/>
    <property type="match status" value="1"/>
</dbReference>
<sequence>MVWWAERKQCDEACRIYDKFDVKEDRIFQSVNVMFNFGEALEDPYDIRALLKSGVNIFNVDRTILDDKLFKKIMTAIADSCLLSEKYPEPLEVWRPVTIAVTMSIKKPANIEREVDLIILKDVSKEEDVFDFKELNKDWNLPILIWISKYHFEYIINDLIQVSDGIILDHTYVCEKYCNEIIQLCKKKRKSVFCLKPEIWEDNTAYKGSKRKLFVIASEIVNVGADGIVVNGSTQTITYQTEITRDIVAALRLAEDGLNSEKEFEKMRKQIEPPQMTPMTVAIAATHAALRCRAAAIMILTCTGKTAHLVSCCAPACHVLAITKYETVAKQMHLYRKVIPLLYQGDRASNWQKECRKRVLFGTKLGVETGLFREGAKLVVLAPAAEGAGYCDRVQIVTVPSRCEE</sequence>
<dbReference type="SUPFAM" id="SSF52935">
    <property type="entry name" value="PK C-terminal domain-like"/>
    <property type="match status" value="1"/>
</dbReference>
<name>A0ABR3I178_LOXSC</name>
<gene>
    <name evidence="2" type="ORF">ABMA27_001016</name>
</gene>
<evidence type="ECO:0000313" key="2">
    <source>
        <dbReference type="EMBL" id="KAL0882562.1"/>
    </source>
</evidence>
<dbReference type="PANTHER" id="PTHR11817">
    <property type="entry name" value="PYRUVATE KINASE"/>
    <property type="match status" value="1"/>
</dbReference>
<reference evidence="2 3" key="1">
    <citation type="submission" date="2024-06" db="EMBL/GenBank/DDBJ databases">
        <title>A chromosome-level genome assembly of beet webworm, Loxostege sticticalis.</title>
        <authorList>
            <person name="Zhang Y."/>
        </authorList>
    </citation>
    <scope>NUCLEOTIDE SEQUENCE [LARGE SCALE GENOMIC DNA]</scope>
    <source>
        <strain evidence="2">AQ026</strain>
        <tissue evidence="2">Whole body</tissue>
    </source>
</reference>
<dbReference type="InterPro" id="IPR001697">
    <property type="entry name" value="Pyr_Knase"/>
</dbReference>
<keyword evidence="3" id="KW-1185">Reference proteome</keyword>